<evidence type="ECO:0000256" key="2">
    <source>
        <dbReference type="ARBA" id="ARBA00022598"/>
    </source>
</evidence>
<evidence type="ECO:0000256" key="4">
    <source>
        <dbReference type="ARBA" id="ARBA00022741"/>
    </source>
</evidence>
<dbReference type="Gene3D" id="3.40.50.620">
    <property type="entry name" value="HUPs"/>
    <property type="match status" value="1"/>
</dbReference>
<proteinExistence type="inferred from homology"/>
<dbReference type="Proteomes" id="UP000437736">
    <property type="component" value="Unassembled WGS sequence"/>
</dbReference>
<feature type="non-terminal residue" evidence="8">
    <location>
        <position position="1"/>
    </location>
</feature>
<comment type="caution">
    <text evidence="8">The sequence shown here is derived from an EMBL/GenBank/DDBJ whole genome shotgun (WGS) entry which is preliminary data.</text>
</comment>
<evidence type="ECO:0000313" key="8">
    <source>
        <dbReference type="EMBL" id="MST35293.1"/>
    </source>
</evidence>
<evidence type="ECO:0000256" key="6">
    <source>
        <dbReference type="ARBA" id="ARBA00048539"/>
    </source>
</evidence>
<protein>
    <recommendedName>
        <fullName evidence="1">tRNA(Ile)-lysidine synthetase</fullName>
        <ecNumber evidence="1">6.3.4.19</ecNumber>
    </recommendedName>
</protein>
<reference evidence="8 9" key="1">
    <citation type="submission" date="2019-11" db="EMBL/GenBank/DDBJ databases">
        <title>Acidiferrimicrobium australis gen. nov., sp. nov., an acidophilic and obligately heterotrophic, member of the Actinobacteria that catalyses dissimilatory oxido- reduction of iron isolated from metal-rich acidic water in Chile.</title>
        <authorList>
            <person name="Gonzalez D."/>
            <person name="Huber K."/>
            <person name="Hedrich S."/>
            <person name="Rojas-Villalobos C."/>
            <person name="Quatrini R."/>
            <person name="Dinamarca M.A."/>
            <person name="Schwarz A."/>
            <person name="Canales C."/>
            <person name="Nancucheo I."/>
        </authorList>
    </citation>
    <scope>NUCLEOTIDE SEQUENCE [LARGE SCALE GENOMIC DNA]</scope>
    <source>
        <strain evidence="8 9">USS-CCA1</strain>
    </source>
</reference>
<dbReference type="EC" id="6.3.4.19" evidence="1"/>
<evidence type="ECO:0000313" key="9">
    <source>
        <dbReference type="Proteomes" id="UP000437736"/>
    </source>
</evidence>
<dbReference type="Pfam" id="PF01171">
    <property type="entry name" value="ATP_bind_3"/>
    <property type="match status" value="1"/>
</dbReference>
<dbReference type="CDD" id="cd01992">
    <property type="entry name" value="TilS_N"/>
    <property type="match status" value="1"/>
</dbReference>
<dbReference type="SUPFAM" id="SSF52402">
    <property type="entry name" value="Adenine nucleotide alpha hydrolases-like"/>
    <property type="match status" value="1"/>
</dbReference>
<dbReference type="NCBIfam" id="TIGR02432">
    <property type="entry name" value="lysidine_TilS_N"/>
    <property type="match status" value="1"/>
</dbReference>
<keyword evidence="4" id="KW-0547">Nucleotide-binding</keyword>
<gene>
    <name evidence="8" type="primary">tilS</name>
    <name evidence="8" type="ORF">GHK86_21495</name>
</gene>
<dbReference type="PANTHER" id="PTHR43033">
    <property type="entry name" value="TRNA(ILE)-LYSIDINE SYNTHASE-RELATED"/>
    <property type="match status" value="1"/>
</dbReference>
<dbReference type="PANTHER" id="PTHR43033:SF1">
    <property type="entry name" value="TRNA(ILE)-LYSIDINE SYNTHASE-RELATED"/>
    <property type="match status" value="1"/>
</dbReference>
<dbReference type="EMBL" id="WJHE01001591">
    <property type="protein sequence ID" value="MST35293.1"/>
    <property type="molecule type" value="Genomic_DNA"/>
</dbReference>
<keyword evidence="5" id="KW-0067">ATP-binding</keyword>
<evidence type="ECO:0000259" key="7">
    <source>
        <dbReference type="Pfam" id="PF01171"/>
    </source>
</evidence>
<sequence length="240" mass="25317">PPVTDLDGLAERCRWPVRPGGTATAAVSGGADSLALLVLARRAGLDVLAVHVDHGLRPGSAAEADHVAAAARRLGARFEARRVSVTPGPNLESRARAARYAVLPPGVMVGHTADDRAETLLLNLLRGAGLDGLSPMRPSPRLSRPLLALRRRETVAVCAAAGLEPLHDPSNDDLAFRRNAVRHRLLPLLAEVAGRDPVPVLCRQADLLGDDADLLEGWAAGLDPTDARALRAAPRALARR</sequence>
<organism evidence="8 9">
    <name type="scientific">Acidiferrimicrobium australe</name>
    <dbReference type="NCBI Taxonomy" id="2664430"/>
    <lineage>
        <taxon>Bacteria</taxon>
        <taxon>Bacillati</taxon>
        <taxon>Actinomycetota</taxon>
        <taxon>Acidimicrobiia</taxon>
        <taxon>Acidimicrobiales</taxon>
        <taxon>Acidimicrobiaceae</taxon>
        <taxon>Acidiferrimicrobium</taxon>
    </lineage>
</organism>
<evidence type="ECO:0000256" key="5">
    <source>
        <dbReference type="ARBA" id="ARBA00022840"/>
    </source>
</evidence>
<dbReference type="HAMAP" id="MF_01161">
    <property type="entry name" value="tRNA_Ile_lys_synt"/>
    <property type="match status" value="1"/>
</dbReference>
<dbReference type="InterPro" id="IPR012094">
    <property type="entry name" value="tRNA_Ile_lys_synt"/>
</dbReference>
<evidence type="ECO:0000256" key="3">
    <source>
        <dbReference type="ARBA" id="ARBA00022694"/>
    </source>
</evidence>
<keyword evidence="3" id="KW-0819">tRNA processing</keyword>
<dbReference type="InterPro" id="IPR014729">
    <property type="entry name" value="Rossmann-like_a/b/a_fold"/>
</dbReference>
<evidence type="ECO:0000256" key="1">
    <source>
        <dbReference type="ARBA" id="ARBA00013267"/>
    </source>
</evidence>
<name>A0ABW9R147_9ACTN</name>
<accession>A0ABW9R147</accession>
<comment type="catalytic activity">
    <reaction evidence="6">
        <text>cytidine(34) in tRNA(Ile2) + L-lysine + ATP = lysidine(34) in tRNA(Ile2) + AMP + diphosphate + H(+)</text>
        <dbReference type="Rhea" id="RHEA:43744"/>
        <dbReference type="Rhea" id="RHEA-COMP:10625"/>
        <dbReference type="Rhea" id="RHEA-COMP:10670"/>
        <dbReference type="ChEBI" id="CHEBI:15378"/>
        <dbReference type="ChEBI" id="CHEBI:30616"/>
        <dbReference type="ChEBI" id="CHEBI:32551"/>
        <dbReference type="ChEBI" id="CHEBI:33019"/>
        <dbReference type="ChEBI" id="CHEBI:82748"/>
        <dbReference type="ChEBI" id="CHEBI:83665"/>
        <dbReference type="ChEBI" id="CHEBI:456215"/>
        <dbReference type="EC" id="6.3.4.19"/>
    </reaction>
</comment>
<dbReference type="InterPro" id="IPR011063">
    <property type="entry name" value="TilS/TtcA_N"/>
</dbReference>
<feature type="domain" description="tRNA(Ile)-lysidine/2-thiocytidine synthase N-terminal" evidence="7">
    <location>
        <begin position="24"/>
        <end position="184"/>
    </location>
</feature>
<keyword evidence="2 8" id="KW-0436">Ligase</keyword>
<feature type="non-terminal residue" evidence="8">
    <location>
        <position position="240"/>
    </location>
</feature>
<dbReference type="GO" id="GO:0032267">
    <property type="term" value="F:tRNA(Ile)-lysidine synthase activity"/>
    <property type="evidence" value="ECO:0007669"/>
    <property type="project" value="UniProtKB-EC"/>
</dbReference>
<dbReference type="InterPro" id="IPR012795">
    <property type="entry name" value="tRNA_Ile_lys_synt_N"/>
</dbReference>
<keyword evidence="9" id="KW-1185">Reference proteome</keyword>